<dbReference type="InterPro" id="IPR020539">
    <property type="entry name" value="RNase_P_CS"/>
</dbReference>
<dbReference type="GO" id="GO:0004526">
    <property type="term" value="F:ribonuclease P activity"/>
    <property type="evidence" value="ECO:0007669"/>
    <property type="project" value="UniProtKB-UniRule"/>
</dbReference>
<proteinExistence type="inferred from homology"/>
<evidence type="ECO:0000256" key="8">
    <source>
        <dbReference type="NCBIfam" id="TIGR00188"/>
    </source>
</evidence>
<dbReference type="OrthoDB" id="9810867at2"/>
<dbReference type="PANTHER" id="PTHR33992:SF1">
    <property type="entry name" value="RIBONUCLEASE P PROTEIN COMPONENT"/>
    <property type="match status" value="1"/>
</dbReference>
<comment type="catalytic activity">
    <reaction evidence="7">
        <text>Endonucleolytic cleavage of RNA, removing 5'-extranucleotides from tRNA precursor.</text>
        <dbReference type="EC" id="3.1.26.5"/>
    </reaction>
</comment>
<accession>D5BTZ9</accession>
<dbReference type="HAMAP" id="MF_00227">
    <property type="entry name" value="RNase_P"/>
    <property type="match status" value="1"/>
</dbReference>
<dbReference type="SUPFAM" id="SSF54211">
    <property type="entry name" value="Ribosomal protein S5 domain 2-like"/>
    <property type="match status" value="1"/>
</dbReference>
<dbReference type="Gene3D" id="3.30.230.10">
    <property type="match status" value="1"/>
</dbReference>
<evidence type="ECO:0000313" key="9">
    <source>
        <dbReference type="EMBL" id="ADE39746.1"/>
    </source>
</evidence>
<comment type="similarity">
    <text evidence="7">Belongs to the RnpA family.</text>
</comment>
<dbReference type="GO" id="GO:0001682">
    <property type="term" value="P:tRNA 5'-leader removal"/>
    <property type="evidence" value="ECO:0007669"/>
    <property type="project" value="UniProtKB-UniRule"/>
</dbReference>
<keyword evidence="6 7" id="KW-0694">RNA-binding</keyword>
<dbReference type="Pfam" id="PF00825">
    <property type="entry name" value="Ribonuclease_P"/>
    <property type="match status" value="1"/>
</dbReference>
<evidence type="ECO:0000256" key="6">
    <source>
        <dbReference type="ARBA" id="ARBA00022884"/>
    </source>
</evidence>
<dbReference type="EC" id="3.1.26.5" evidence="7 8"/>
<gene>
    <name evidence="7" type="primary">rnpA</name>
    <name evidence="9" type="ordered locus">SAR116_1503</name>
</gene>
<dbReference type="KEGG" id="apb:SAR116_1503"/>
<dbReference type="eggNOG" id="COG0594">
    <property type="taxonomic scope" value="Bacteria"/>
</dbReference>
<organism evidence="9 10">
    <name type="scientific">Puniceispirillum marinum (strain IMCC1322)</name>
    <dbReference type="NCBI Taxonomy" id="488538"/>
    <lineage>
        <taxon>Bacteria</taxon>
        <taxon>Pseudomonadati</taxon>
        <taxon>Pseudomonadota</taxon>
        <taxon>Alphaproteobacteria</taxon>
        <taxon>Candidatus Puniceispirillales</taxon>
        <taxon>Candidatus Puniceispirillaceae</taxon>
        <taxon>Candidatus Puniceispirillum</taxon>
    </lineage>
</organism>
<dbReference type="EMBL" id="CP001751">
    <property type="protein sequence ID" value="ADE39746.1"/>
    <property type="molecule type" value="Genomic_DNA"/>
</dbReference>
<protein>
    <recommendedName>
        <fullName evidence="7 8">Ribonuclease P protein component</fullName>
        <shortName evidence="7">RNase P protein</shortName>
        <shortName evidence="7">RNaseP protein</shortName>
        <ecNumber evidence="7 8">3.1.26.5</ecNumber>
    </recommendedName>
    <alternativeName>
        <fullName evidence="7">Protein C5</fullName>
    </alternativeName>
</protein>
<reference evidence="9 10" key="1">
    <citation type="journal article" date="2010" name="J. Bacteriol.">
        <title>Complete genome sequence of "Candidatus Puniceispirillum marinum" IMCC1322, a representative of the SAR116 clade in the Alphaproteobacteria.</title>
        <authorList>
            <person name="Oh H.M."/>
            <person name="Kwon K.K."/>
            <person name="Kang I."/>
            <person name="Kang S.G."/>
            <person name="Lee J.H."/>
            <person name="Kim S.J."/>
            <person name="Cho J.C."/>
        </authorList>
    </citation>
    <scope>NUCLEOTIDE SEQUENCE [LARGE SCALE GENOMIC DNA]</scope>
    <source>
        <strain evidence="9 10">IMCC1322</strain>
    </source>
</reference>
<keyword evidence="10" id="KW-1185">Reference proteome</keyword>
<dbReference type="InterPro" id="IPR014721">
    <property type="entry name" value="Ribsml_uS5_D2-typ_fold_subgr"/>
</dbReference>
<dbReference type="NCBIfam" id="TIGR00188">
    <property type="entry name" value="rnpA"/>
    <property type="match status" value="1"/>
</dbReference>
<evidence type="ECO:0000256" key="4">
    <source>
        <dbReference type="ARBA" id="ARBA00022759"/>
    </source>
</evidence>
<dbReference type="InterPro" id="IPR020568">
    <property type="entry name" value="Ribosomal_Su5_D2-typ_SF"/>
</dbReference>
<comment type="subunit">
    <text evidence="7">Consists of a catalytic RNA component (M1 or rnpB) and a protein subunit.</text>
</comment>
<evidence type="ECO:0000256" key="1">
    <source>
        <dbReference type="ARBA" id="ARBA00002663"/>
    </source>
</evidence>
<dbReference type="Proteomes" id="UP000007460">
    <property type="component" value="Chromosome"/>
</dbReference>
<dbReference type="PANTHER" id="PTHR33992">
    <property type="entry name" value="RIBONUCLEASE P PROTEIN COMPONENT"/>
    <property type="match status" value="1"/>
</dbReference>
<sequence>MSDKHIITSRPGFIRARNHGEKAISKGVIIQAVRRDGADWRYGLTATKKIGNAVTRNRVKRRLRVIAKQVLAPIAMSGVDYVLIGRATTATSSFDELVTEVKKSLRYLHRKLGEAEK</sequence>
<dbReference type="GO" id="GO:0042781">
    <property type="term" value="F:3'-tRNA processing endoribonuclease activity"/>
    <property type="evidence" value="ECO:0007669"/>
    <property type="project" value="TreeGrafter"/>
</dbReference>
<comment type="function">
    <text evidence="1 7">RNaseP catalyzes the removal of the 5'-leader sequence from pre-tRNA to produce the mature 5'-terminus. It can also cleave other RNA substrates such as 4.5S RNA. The protein component plays an auxiliary but essential role in vivo by binding to the 5'-leader sequence and broadening the substrate specificity of the ribozyme.</text>
</comment>
<dbReference type="GO" id="GO:0030677">
    <property type="term" value="C:ribonuclease P complex"/>
    <property type="evidence" value="ECO:0007669"/>
    <property type="project" value="TreeGrafter"/>
</dbReference>
<keyword evidence="4 7" id="KW-0255">Endonuclease</keyword>
<evidence type="ECO:0000313" key="10">
    <source>
        <dbReference type="Proteomes" id="UP000007460"/>
    </source>
</evidence>
<dbReference type="STRING" id="488538.SAR116_1503"/>
<keyword evidence="2 7" id="KW-0819">tRNA processing</keyword>
<dbReference type="InterPro" id="IPR000100">
    <property type="entry name" value="RNase_P"/>
</dbReference>
<evidence type="ECO:0000256" key="2">
    <source>
        <dbReference type="ARBA" id="ARBA00022694"/>
    </source>
</evidence>
<evidence type="ECO:0000256" key="5">
    <source>
        <dbReference type="ARBA" id="ARBA00022801"/>
    </source>
</evidence>
<keyword evidence="3 7" id="KW-0540">Nuclease</keyword>
<keyword evidence="5 7" id="KW-0378">Hydrolase</keyword>
<dbReference type="AlphaFoldDB" id="D5BTZ9"/>
<name>D5BTZ9_PUNMI</name>
<dbReference type="GO" id="GO:0000049">
    <property type="term" value="F:tRNA binding"/>
    <property type="evidence" value="ECO:0007669"/>
    <property type="project" value="UniProtKB-UniRule"/>
</dbReference>
<evidence type="ECO:0000256" key="3">
    <source>
        <dbReference type="ARBA" id="ARBA00022722"/>
    </source>
</evidence>
<dbReference type="RefSeq" id="WP_013046373.1">
    <property type="nucleotide sequence ID" value="NC_014010.1"/>
</dbReference>
<evidence type="ECO:0000256" key="7">
    <source>
        <dbReference type="HAMAP-Rule" id="MF_00227"/>
    </source>
</evidence>
<dbReference type="PROSITE" id="PS00648">
    <property type="entry name" value="RIBONUCLEASE_P"/>
    <property type="match status" value="1"/>
</dbReference>
<dbReference type="HOGENOM" id="CLU_117179_6_2_5"/>